<dbReference type="Proteomes" id="UP000095552">
    <property type="component" value="Unassembled WGS sequence"/>
</dbReference>
<protein>
    <submittedName>
        <fullName evidence="2">GNAT family N-acetyltransferase</fullName>
    </submittedName>
</protein>
<name>A0A1E5SK46_9BACT</name>
<dbReference type="InterPro" id="IPR000182">
    <property type="entry name" value="GNAT_dom"/>
</dbReference>
<keyword evidence="2" id="KW-0808">Transferase</keyword>
<evidence type="ECO:0000313" key="3">
    <source>
        <dbReference type="Proteomes" id="UP000095552"/>
    </source>
</evidence>
<keyword evidence="3" id="KW-1185">Reference proteome</keyword>
<comment type="caution">
    <text evidence="2">The sequence shown here is derived from an EMBL/GenBank/DDBJ whole genome shotgun (WGS) entry which is preliminary data.</text>
</comment>
<evidence type="ECO:0000313" key="2">
    <source>
        <dbReference type="EMBL" id="OEJ99483.1"/>
    </source>
</evidence>
<dbReference type="GO" id="GO:0016747">
    <property type="term" value="F:acyltransferase activity, transferring groups other than amino-acyl groups"/>
    <property type="evidence" value="ECO:0007669"/>
    <property type="project" value="InterPro"/>
</dbReference>
<dbReference type="SUPFAM" id="SSF55729">
    <property type="entry name" value="Acyl-CoA N-acyltransferases (Nat)"/>
    <property type="match status" value="1"/>
</dbReference>
<reference evidence="2 3" key="1">
    <citation type="submission" date="2016-08" db="EMBL/GenBank/DDBJ databases">
        <title>Draft genome of Fabibacter sp. strain SK-8.</title>
        <authorList>
            <person name="Wong S.-K."/>
            <person name="Hamasaki K."/>
            <person name="Yoshizawa S."/>
        </authorList>
    </citation>
    <scope>NUCLEOTIDE SEQUENCE [LARGE SCALE GENOMIC DNA]</scope>
    <source>
        <strain evidence="2 3">SK-8</strain>
    </source>
</reference>
<dbReference type="Pfam" id="PF13673">
    <property type="entry name" value="Acetyltransf_10"/>
    <property type="match status" value="1"/>
</dbReference>
<dbReference type="RefSeq" id="WP_069834945.1">
    <property type="nucleotide sequence ID" value="NZ_MDGQ01000005.1"/>
</dbReference>
<sequence>MIRVKKIENQEELEQAFAIRTIVFVEEQACPVDEEFDGFDEESVHFIAYIDGKPVGTSRYRTTEKGVKLERFAVLKESRGKGTGKRLVQTALSQISASFEPGTLLYLHAQLDAMPLYARYNFQKIGEQFEEAGIQHFKMEKVLEG</sequence>
<organism evidence="2 3">
    <name type="scientific">Roseivirga misakiensis</name>
    <dbReference type="NCBI Taxonomy" id="1563681"/>
    <lineage>
        <taxon>Bacteria</taxon>
        <taxon>Pseudomonadati</taxon>
        <taxon>Bacteroidota</taxon>
        <taxon>Cytophagia</taxon>
        <taxon>Cytophagales</taxon>
        <taxon>Roseivirgaceae</taxon>
        <taxon>Roseivirga</taxon>
    </lineage>
</organism>
<dbReference type="AlphaFoldDB" id="A0A1E5SK46"/>
<proteinExistence type="predicted"/>
<gene>
    <name evidence="2" type="ORF">BFP71_07825</name>
</gene>
<dbReference type="Gene3D" id="3.40.630.30">
    <property type="match status" value="1"/>
</dbReference>
<dbReference type="EMBL" id="MDGQ01000005">
    <property type="protein sequence ID" value="OEJ99483.1"/>
    <property type="molecule type" value="Genomic_DNA"/>
</dbReference>
<dbReference type="InterPro" id="IPR016181">
    <property type="entry name" value="Acyl_CoA_acyltransferase"/>
</dbReference>
<dbReference type="STRING" id="1563681.BFP71_07825"/>
<accession>A0A1E5SK46</accession>
<evidence type="ECO:0000259" key="1">
    <source>
        <dbReference type="PROSITE" id="PS51186"/>
    </source>
</evidence>
<dbReference type="CDD" id="cd04301">
    <property type="entry name" value="NAT_SF"/>
    <property type="match status" value="1"/>
</dbReference>
<dbReference type="PROSITE" id="PS51186">
    <property type="entry name" value="GNAT"/>
    <property type="match status" value="1"/>
</dbReference>
<feature type="domain" description="N-acetyltransferase" evidence="1">
    <location>
        <begin position="2"/>
        <end position="144"/>
    </location>
</feature>